<dbReference type="Proteomes" id="UP000218069">
    <property type="component" value="Unassembled WGS sequence"/>
</dbReference>
<sequence>MSAIFTGFSLQSFLQDIFCGTCCLVLILIFHGSAINHLHMRFQRRTVVNLAQHQYNRVFFHFYLSFIYIALIHLSEILIWSIFLLALDLSGSAIEAILFSGSCYTTVGFEPDILPNGWKTIAFFISLTGLFSLAWTTTIMIAMTTTYKAAWDQKYGNPDQGL</sequence>
<dbReference type="AlphaFoldDB" id="A0A240E3M7"/>
<keyword evidence="1" id="KW-1133">Transmembrane helix</keyword>
<feature type="transmembrane region" description="Helical" evidence="1">
    <location>
        <begin position="121"/>
        <end position="143"/>
    </location>
</feature>
<organism evidence="2 3">
    <name type="scientific">Polynucleobacter meluiroseus</name>
    <dbReference type="NCBI Taxonomy" id="1938814"/>
    <lineage>
        <taxon>Bacteria</taxon>
        <taxon>Pseudomonadati</taxon>
        <taxon>Pseudomonadota</taxon>
        <taxon>Betaproteobacteria</taxon>
        <taxon>Burkholderiales</taxon>
        <taxon>Burkholderiaceae</taxon>
        <taxon>Polynucleobacter</taxon>
    </lineage>
</organism>
<evidence type="ECO:0008006" key="4">
    <source>
        <dbReference type="Google" id="ProtNLM"/>
    </source>
</evidence>
<keyword evidence="1" id="KW-0472">Membrane</keyword>
<name>A0A240E3M7_9BURK</name>
<accession>A0A240E3M7</accession>
<gene>
    <name evidence="2" type="ORF">SAMN06295945_1902</name>
</gene>
<protein>
    <recommendedName>
        <fullName evidence="4">Ion channel</fullName>
    </recommendedName>
</protein>
<feature type="transmembrane region" description="Helical" evidence="1">
    <location>
        <begin position="58"/>
        <end position="83"/>
    </location>
</feature>
<proteinExistence type="predicted"/>
<keyword evidence="3" id="KW-1185">Reference proteome</keyword>
<reference evidence="3" key="1">
    <citation type="submission" date="2017-08" db="EMBL/GenBank/DDBJ databases">
        <authorList>
            <person name="Varghese N."/>
            <person name="Submissions S."/>
        </authorList>
    </citation>
    <scope>NUCLEOTIDE SEQUENCE [LARGE SCALE GENOMIC DNA]</scope>
    <source>
        <strain evidence="3">AP-Melu-1000-B4</strain>
    </source>
</reference>
<dbReference type="SUPFAM" id="SSF81324">
    <property type="entry name" value="Voltage-gated potassium channels"/>
    <property type="match status" value="1"/>
</dbReference>
<evidence type="ECO:0000313" key="3">
    <source>
        <dbReference type="Proteomes" id="UP000218069"/>
    </source>
</evidence>
<dbReference type="EMBL" id="OANS01000005">
    <property type="protein sequence ID" value="SNX29524.1"/>
    <property type="molecule type" value="Genomic_DNA"/>
</dbReference>
<feature type="transmembrane region" description="Helical" evidence="1">
    <location>
        <begin position="12"/>
        <end position="38"/>
    </location>
</feature>
<evidence type="ECO:0000313" key="2">
    <source>
        <dbReference type="EMBL" id="SNX29524.1"/>
    </source>
</evidence>
<keyword evidence="1" id="KW-0812">Transmembrane</keyword>
<evidence type="ECO:0000256" key="1">
    <source>
        <dbReference type="SAM" id="Phobius"/>
    </source>
</evidence>